<feature type="transmembrane region" description="Helical" evidence="1">
    <location>
        <begin position="316"/>
        <end position="334"/>
    </location>
</feature>
<name>A0A2M7EJL2_9BACT</name>
<feature type="non-terminal residue" evidence="2">
    <location>
        <position position="1"/>
    </location>
</feature>
<feature type="transmembrane region" description="Helical" evidence="1">
    <location>
        <begin position="6"/>
        <end position="22"/>
    </location>
</feature>
<evidence type="ECO:0000313" key="2">
    <source>
        <dbReference type="EMBL" id="PIV70758.1"/>
    </source>
</evidence>
<dbReference type="Pfam" id="PF26314">
    <property type="entry name" value="MptA_B_family"/>
    <property type="match status" value="1"/>
</dbReference>
<proteinExistence type="predicted"/>
<feature type="transmembrane region" description="Helical" evidence="1">
    <location>
        <begin position="188"/>
        <end position="210"/>
    </location>
</feature>
<feature type="transmembrane region" description="Helical" evidence="1">
    <location>
        <begin position="118"/>
        <end position="136"/>
    </location>
</feature>
<keyword evidence="1" id="KW-1133">Transmembrane helix</keyword>
<keyword evidence="1" id="KW-0472">Membrane</keyword>
<feature type="transmembrane region" description="Helical" evidence="1">
    <location>
        <begin position="266"/>
        <end position="296"/>
    </location>
</feature>
<feature type="transmembrane region" description="Helical" evidence="1">
    <location>
        <begin position="29"/>
        <end position="48"/>
    </location>
</feature>
<comment type="caution">
    <text evidence="2">The sequence shown here is derived from an EMBL/GenBank/DDBJ whole genome shotgun (WGS) entry which is preliminary data.</text>
</comment>
<dbReference type="AlphaFoldDB" id="A0A2M7EJL2"/>
<evidence type="ECO:0000256" key="1">
    <source>
        <dbReference type="SAM" id="Phobius"/>
    </source>
</evidence>
<reference evidence="3" key="1">
    <citation type="submission" date="2017-09" db="EMBL/GenBank/DDBJ databases">
        <title>Depth-based differentiation of microbial function through sediment-hosted aquifers and enrichment of novel symbionts in the deep terrestrial subsurface.</title>
        <authorList>
            <person name="Probst A.J."/>
            <person name="Ladd B."/>
            <person name="Jarett J.K."/>
            <person name="Geller-Mcgrath D.E."/>
            <person name="Sieber C.M.K."/>
            <person name="Emerson J.B."/>
            <person name="Anantharaman K."/>
            <person name="Thomas B.C."/>
            <person name="Malmstrom R."/>
            <person name="Stieglmeier M."/>
            <person name="Klingl A."/>
            <person name="Woyke T."/>
            <person name="Ryan C.M."/>
            <person name="Banfield J.F."/>
        </authorList>
    </citation>
    <scope>NUCLEOTIDE SEQUENCE [LARGE SCALE GENOMIC DNA]</scope>
</reference>
<evidence type="ECO:0008006" key="4">
    <source>
        <dbReference type="Google" id="ProtNLM"/>
    </source>
</evidence>
<accession>A0A2M7EJL2</accession>
<sequence>DISWIVYFTLLVLLFIFHVIFIRKFKQYSTVHVAGLIALLGCISYPFVSHDIFNYLFDARILTHYGLNPYTHTALDFQKDLWTRFMHWTHRTYPYGPTFLPLTLIPSFLGWGKFSLTFFLYKCMNGVLYLLAVYFLNKTNKRIAFQFATHPLIIIEGIINGHNDMIAVSLGLIGIYLLEKKYKLVGSILLLFSAGIKYITMPLLLLLASVRHSREDGNPVYKFQFLKDYSRLDTRLRGYDNAIFIAFLFQISLIIYLCYKIEIQPWYFLSLFVFLPFFSVFIEKFNILFFGLLLSYYPFIRFGDWTAKTVSIKRDIVFIALFINSLYFIFMYFWKKKFLSK</sequence>
<evidence type="ECO:0000313" key="3">
    <source>
        <dbReference type="Proteomes" id="UP000228762"/>
    </source>
</evidence>
<organism evidence="2 3">
    <name type="scientific">Candidatus Roizmanbacteria bacterium CG17_big_fil_post_rev_8_21_14_2_50_39_7</name>
    <dbReference type="NCBI Taxonomy" id="1974858"/>
    <lineage>
        <taxon>Bacteria</taxon>
        <taxon>Candidatus Roizmaniibacteriota</taxon>
    </lineage>
</organism>
<keyword evidence="1" id="KW-0812">Transmembrane</keyword>
<dbReference type="Proteomes" id="UP000228762">
    <property type="component" value="Unassembled WGS sequence"/>
</dbReference>
<feature type="transmembrane region" description="Helical" evidence="1">
    <location>
        <begin position="242"/>
        <end position="259"/>
    </location>
</feature>
<dbReference type="EMBL" id="PFEV01000163">
    <property type="protein sequence ID" value="PIV70758.1"/>
    <property type="molecule type" value="Genomic_DNA"/>
</dbReference>
<protein>
    <recommendedName>
        <fullName evidence="4">DUF2029 domain-containing protein</fullName>
    </recommendedName>
</protein>
<gene>
    <name evidence="2" type="ORF">COW57_03505</name>
</gene>